<organism evidence="3 4">
    <name type="scientific">Rhodopseudomonas palustris (strain HaA2)</name>
    <dbReference type="NCBI Taxonomy" id="316058"/>
    <lineage>
        <taxon>Bacteria</taxon>
        <taxon>Pseudomonadati</taxon>
        <taxon>Pseudomonadota</taxon>
        <taxon>Alphaproteobacteria</taxon>
        <taxon>Hyphomicrobiales</taxon>
        <taxon>Nitrobacteraceae</taxon>
        <taxon>Rhodopseudomonas</taxon>
    </lineage>
</organism>
<feature type="chain" id="PRO_5004210486" evidence="2">
    <location>
        <begin position="27"/>
        <end position="81"/>
    </location>
</feature>
<dbReference type="HOGENOM" id="CLU_2571592_0_0_5"/>
<sequence>MTTTRITSISVATIAAATLFAGSALANNQAHQGSLAEPPSNGCSSYMKAPDGSWTKIPCTEAGASAAASRRNSTRTSEKSD</sequence>
<protein>
    <submittedName>
        <fullName evidence="3">Uncharacterized protein</fullName>
    </submittedName>
</protein>
<gene>
    <name evidence="3" type="ordered locus">RPB_0744</name>
</gene>
<name>Q2J255_RHOP2</name>
<feature type="signal peptide" evidence="2">
    <location>
        <begin position="1"/>
        <end position="26"/>
    </location>
</feature>
<feature type="region of interest" description="Disordered" evidence="1">
    <location>
        <begin position="27"/>
        <end position="47"/>
    </location>
</feature>
<accession>Q2J255</accession>
<evidence type="ECO:0000256" key="2">
    <source>
        <dbReference type="SAM" id="SignalP"/>
    </source>
</evidence>
<feature type="region of interest" description="Disordered" evidence="1">
    <location>
        <begin position="62"/>
        <end position="81"/>
    </location>
</feature>
<keyword evidence="2" id="KW-0732">Signal</keyword>
<dbReference type="OrthoDB" id="8141532at2"/>
<evidence type="ECO:0000313" key="4">
    <source>
        <dbReference type="Proteomes" id="UP000008809"/>
    </source>
</evidence>
<evidence type="ECO:0000313" key="3">
    <source>
        <dbReference type="EMBL" id="ABD05455.1"/>
    </source>
</evidence>
<evidence type="ECO:0000256" key="1">
    <source>
        <dbReference type="SAM" id="MobiDB-lite"/>
    </source>
</evidence>
<keyword evidence="4" id="KW-1185">Reference proteome</keyword>
<dbReference type="STRING" id="316058.RPB_0744"/>
<reference evidence="3 4" key="1">
    <citation type="submission" date="2006-01" db="EMBL/GenBank/DDBJ databases">
        <title>Complete sequence of Rhodopseudomonas palustris HaA2.</title>
        <authorList>
            <consortium name="US DOE Joint Genome Institute"/>
            <person name="Copeland A."/>
            <person name="Lucas S."/>
            <person name="Lapidus A."/>
            <person name="Barry K."/>
            <person name="Detter J.C."/>
            <person name="Glavina T."/>
            <person name="Hammon N."/>
            <person name="Israni S."/>
            <person name="Pitluck S."/>
            <person name="Chain P."/>
            <person name="Malfatti S."/>
            <person name="Shin M."/>
            <person name="Vergez L."/>
            <person name="Schmutz J."/>
            <person name="Larimer F."/>
            <person name="Land M."/>
            <person name="Hauser L."/>
            <person name="Pelletier D.A."/>
            <person name="Kyrpides N."/>
            <person name="Anderson I."/>
            <person name="Oda Y."/>
            <person name="Harwood C.S."/>
            <person name="Richardson P."/>
        </authorList>
    </citation>
    <scope>NUCLEOTIDE SEQUENCE [LARGE SCALE GENOMIC DNA]</scope>
    <source>
        <strain evidence="3 4">HaA2</strain>
    </source>
</reference>
<dbReference type="RefSeq" id="WP_011439644.1">
    <property type="nucleotide sequence ID" value="NC_007778.1"/>
</dbReference>
<proteinExistence type="predicted"/>
<dbReference type="EMBL" id="CP000250">
    <property type="protein sequence ID" value="ABD05455.1"/>
    <property type="molecule type" value="Genomic_DNA"/>
</dbReference>
<dbReference type="Proteomes" id="UP000008809">
    <property type="component" value="Chromosome"/>
</dbReference>
<feature type="compositionally biased region" description="Low complexity" evidence="1">
    <location>
        <begin position="64"/>
        <end position="75"/>
    </location>
</feature>
<dbReference type="KEGG" id="rpb:RPB_0744"/>
<dbReference type="AlphaFoldDB" id="Q2J255"/>